<sequence length="2155" mass="238272">MINLLQPLSAFALTSGPGQPESQSFQPAGVSDMVDLFSGDFKYNIPLMDVDGYPLNLNYQSGVGMDDEASWVGLGWNLNVGAISRQLRGVPDDFSGDTIVTTHYTKPKITVGGKLTAKVELKGKAKLGGSFSFGIFSDNYTGIGAELGANVGVSYSFANSGMLTASMGVGVLSNTASGVDVSPNISMSILEETKSKGIGKASLSSSLGYNSRSGLKSLTLGASLSNYRMSRPIVSYNTEPIAPKVQIPYYSEYGSFSFDIGSSAWIVFGGGGATGYRSERRVISRDNINKQYGFLYAEQGKDKSEAVQDFIREKENPIVNEIPNLALPIHTPDIFTYNSQTGSGQFRLYRGGTGAFADNEVKDVSNMSSLGYDIGLGVYAHGGVTVFEQVTANTTRKWTADNRYLKNGDFQSQAKKNPTYDHVFFRKSDEKNIEDQILNKKLKDTMAIAVKISPKTANSSFLTNYLTSNVVAVDSQIVKKQREIRSTSISYLTAREANAGALDSLIQTYNFIDSATFNPSILAYEPPVSTRRNAGIRKAHHISEITVNGQGGERMVYGIPVYNKKQQEYSFAIGGNNRDYTVLKDNLVNLDPGVGTNDYKKGIDHYYHKEDQSAYASSYLLTAVLSPDYVDKTRNGITDDDLGTGMKFKYSKIETYRWRTPYATRGESGNTFHKTATLNRGLLADPDDDKASIIYGEKEIYYVRSIESKNQVAYFITEDRLDGLGVLGWNNDRDLGIQQKRLKEIRLYSKSDLSKPIKVVKFAYSYELCQGTPNSIGAPDGSLNVNGSNNGKLTLKKVWFEYGSSPKGKEHPYEFTYDSNSVRYATMATDRWGSYKNQAANQGLLSNEEFPYTTQNKSVADANAALYHLTKIELPTGGVIDVTYEADDYAYVQNKKAAVMVPVEGMVGGAGASSLKEAKGIGIHLDELPPASVDTDLKRLNWFKDTYLSGSSYMYTKFNVAIGTNNQLSKGLNNDFISTYCKVKGVDVSGSSATIFFELIKESGVTENPIRFSAWQKMKNEYPRYAYPGFMNRVGDGTSSVKAAVTAVANAAKNLTELKENFYVKANRKNYAMNIDLPKSFVRISKTNGYKIGGGVRVQKIKIEDNWQTFTGETDAPRGVYGQSYEYTTNEQGKKISSGVACYEPPVGNDENPLKQPIPYVQKIKGAITDYFELEEPFGESFFPAPGVGYSRVVVKDLNANGDIEPGTPNTGLIVNEYYTARDFPVKVKIIPIQRYNPPGEKTYSLVKTNSMSEMTLSQGYSIELNDMHGKAKAVRILNKGEAEISSTVYHYAGVNPNAAVPKLDNKVNVIDKNGDLKKGVYIGRDIELFTDFREQESKNSGKTINIGVDLIPGIFAFPLPIPHWPVNDNNEYKLFRSACAVKVIENHGIVNKVVKTENGSSIEVENVAYDGVTGEAIVTRTQNEFDKSYYTTNIPAYWAYQKMGGGYQNLGMLLSDISLNGYHEIAAPFNAVLKEGDELIDVINQKKYWVISSARGTGDHALINVQGKLIKSLPPQNTFKVIRSSFRNQLSASAGSIVSLNNPIWDDKLQPVVTTNLSSGLKAINASATLYSDEWPVDGNGQVSKRFENTSRNFNYLKSSIHSSHGANGCRYLSPCDFEDPQPGCDTFTDFQNAFLSRRMDVVGIWLPAPTLNEPVGILTSFYVENSGNYYVGFAGDDRLKITIDNGQIVIPNIYNSFWYWQLYPVYLEKGTHSIELEGYNAGNDADPGFNPGSIAIEIYNNTLSQLQGATSIASLNPIFQTSSLLGYPNMGNLQSFRTIDGVKTWRFTYESYYNPFVHGLKGNWRPYEQKVFQSNRTYDGIFDAGKRGVNLSDAGYINAFIPYWNYNLLKAALIQSANTGNWITANTITLYDKYGQELENKDALQRYSAATFCFSGELPAAVASNAMNREIYVNSFEDSWSLAFNPGQSVYHDFMSGDMKLGDNSNANFSHTGDYSAELPVGGVTLSTVTHDGEYKKSNTYLERSADGEYSLIATSGLSPKGFEPRPGKQYLFSAWIKDDQATDRSVNITLSKKEENQAAQSIQLTCKAIVEGWKLIEGPIVLSGNKGSLSLSLFPNFYGIRIDDIRIHPYEAQLKSYAYSSKTFKLMAELDENAFATFYEYDDKGSLTRVKKETERGIITIKESRSSYRKKI</sequence>
<dbReference type="Proteomes" id="UP000309594">
    <property type="component" value="Unassembled WGS sequence"/>
</dbReference>
<accession>A0A4U1FWR9</accession>
<organism evidence="1 2">
    <name type="scientific">Pedobacter hiemivivus</name>
    <dbReference type="NCBI Taxonomy" id="2530454"/>
    <lineage>
        <taxon>Bacteria</taxon>
        <taxon>Pseudomonadati</taxon>
        <taxon>Bacteroidota</taxon>
        <taxon>Sphingobacteriia</taxon>
        <taxon>Sphingobacteriales</taxon>
        <taxon>Sphingobacteriaceae</taxon>
        <taxon>Pedobacter</taxon>
    </lineage>
</organism>
<dbReference type="Gene3D" id="2.60.120.260">
    <property type="entry name" value="Galactose-binding domain-like"/>
    <property type="match status" value="1"/>
</dbReference>
<reference evidence="1 2" key="1">
    <citation type="submission" date="2019-04" db="EMBL/GenBank/DDBJ databases">
        <title>Pedobacter sp. RP-1-16 sp. nov., isolated from Arctic soil.</title>
        <authorList>
            <person name="Dahal R.H."/>
            <person name="Kim D.-U."/>
        </authorList>
    </citation>
    <scope>NUCLEOTIDE SEQUENCE [LARGE SCALE GENOMIC DNA]</scope>
    <source>
        <strain evidence="1 2">RP-1-16</strain>
    </source>
</reference>
<name>A0A4U1FWR9_9SPHI</name>
<evidence type="ECO:0008006" key="3">
    <source>
        <dbReference type="Google" id="ProtNLM"/>
    </source>
</evidence>
<dbReference type="EMBL" id="SWDX01000018">
    <property type="protein sequence ID" value="TKC55288.1"/>
    <property type="molecule type" value="Genomic_DNA"/>
</dbReference>
<evidence type="ECO:0000313" key="2">
    <source>
        <dbReference type="Proteomes" id="UP000309594"/>
    </source>
</evidence>
<protein>
    <recommendedName>
        <fullName evidence="3">PA14 domain-containing protein</fullName>
    </recommendedName>
</protein>
<gene>
    <name evidence="1" type="ORF">FBD94_25200</name>
</gene>
<dbReference type="RefSeq" id="WP_136882282.1">
    <property type="nucleotide sequence ID" value="NZ_SWDX01000018.1"/>
</dbReference>
<proteinExistence type="predicted"/>
<comment type="caution">
    <text evidence="1">The sequence shown here is derived from an EMBL/GenBank/DDBJ whole genome shotgun (WGS) entry which is preliminary data.</text>
</comment>
<evidence type="ECO:0000313" key="1">
    <source>
        <dbReference type="EMBL" id="TKC55288.1"/>
    </source>
</evidence>